<keyword evidence="6" id="KW-1185">Reference proteome</keyword>
<dbReference type="Gene3D" id="1.10.510.10">
    <property type="entry name" value="Transferase(Phosphotransferase) domain 1"/>
    <property type="match status" value="1"/>
</dbReference>
<dbReference type="Proteomes" id="UP001637993">
    <property type="component" value="Unassembled WGS sequence"/>
</dbReference>
<keyword evidence="5" id="KW-0418">Kinase</keyword>
<dbReference type="SUPFAM" id="SSF56112">
    <property type="entry name" value="Protein kinase-like (PK-like)"/>
    <property type="match status" value="1"/>
</dbReference>
<dbReference type="InterPro" id="IPR008271">
    <property type="entry name" value="Ser/Thr_kinase_AS"/>
</dbReference>
<evidence type="ECO:0000256" key="3">
    <source>
        <dbReference type="PROSITE-ProRule" id="PRU10141"/>
    </source>
</evidence>
<dbReference type="PANTHER" id="PTHR44167:SF24">
    <property type="entry name" value="SERINE_THREONINE-PROTEIN KINASE CHK2"/>
    <property type="match status" value="1"/>
</dbReference>
<dbReference type="PANTHER" id="PTHR44167">
    <property type="entry name" value="OVARIAN-SPECIFIC SERINE/THREONINE-PROTEIN KINASE LOK-RELATED"/>
    <property type="match status" value="1"/>
</dbReference>
<keyword evidence="1 3" id="KW-0547">Nucleotide-binding</keyword>
<dbReference type="InterPro" id="IPR017441">
    <property type="entry name" value="Protein_kinase_ATP_BS"/>
</dbReference>
<dbReference type="PROSITE" id="PS00108">
    <property type="entry name" value="PROTEIN_KINASE_ST"/>
    <property type="match status" value="1"/>
</dbReference>
<name>A0ABW9N0R0_9FIRM</name>
<feature type="domain" description="Protein kinase" evidence="4">
    <location>
        <begin position="43"/>
        <end position="332"/>
    </location>
</feature>
<comment type="caution">
    <text evidence="5">The sequence shown here is derived from an EMBL/GenBank/DDBJ whole genome shotgun (WGS) entry which is preliminary data.</text>
</comment>
<evidence type="ECO:0000313" key="6">
    <source>
        <dbReference type="Proteomes" id="UP001637993"/>
    </source>
</evidence>
<keyword evidence="5" id="KW-0808">Transferase</keyword>
<proteinExistence type="predicted"/>
<dbReference type="GO" id="GO:0016301">
    <property type="term" value="F:kinase activity"/>
    <property type="evidence" value="ECO:0007669"/>
    <property type="project" value="UniProtKB-KW"/>
</dbReference>
<dbReference type="SMART" id="SM00220">
    <property type="entry name" value="S_TKc"/>
    <property type="match status" value="1"/>
</dbReference>
<dbReference type="RefSeq" id="WP_410024254.1">
    <property type="nucleotide sequence ID" value="NZ_JBGMEG010000007.1"/>
</dbReference>
<sequence>MKNFNSQEEFINRIKNKVNTNRIPLAGEKFNIISMLGEVKYEVRVDKLIGAGGSSLVYDVCVDDNYPPVKRMIMKEFYPNYNESMIKASRNPISQLELNFEFLEPEAEDRFRKDRDKFMDAYNKHIRILDMDTNLHGKIVRPYRLEIDNSYLYALYEVDTANSVDKYYNLDLARIIEIIKQTADILIHLHKNDIIYMDLKPANILYNYSSNKVKLFDFDAAIDLRELDYVNEFYMPSEKAFVPPELRYITDISHRKELFISEEVDLYMLGVTFFYLLMGRYPIERENEDMDFLARNVREVLNKKSMKILLNSKATEKIIELIQESITIHRFISVSDFKNKLIEIENNLKFIDDVEFYNILSTAQFLNYHPLYNYIRQEEDSKHIDVAIVGNNNISRTFFSFIFSLVNLEGVDLRITLYDKNPSKYYQDMLIENPLLAQTTNISVKGRVKNKKINKNITDGPYAYINFDLATDAIDQSYILILDKTGYEYPDLANNLYEKYKDDKQARVILNYSINNQEVDIRKEENILFYNLSLLSAASLSDRNYSEMLLDQAFEYYRINIMNYLGERVDFDSVWEGFLREDFYNLKACLRAVLSINYKIYMAGIDEHSDVAAIYYNKVLTKGKDLPFVSLRDILADYEHHTWNRFMIAQGYRVPTTEELYSYAYIDEKNYADYQNKLHPFICNTDLNLVKNGQMDKLAAVSYEIDQLIREKTIHKGQQIQYRMLNILHNTLWEDNKYLKKLKPLWEQLVSLAYKIIENEFYANNSLNVLTYEIEQVLNEAKPDLRVLSTDYYQIKNDLNLLVQRNRDIAFRDSEYLLIDFIPLIISKKIRTIYKPFIADDKNLWANIIATIKFYPDNLIFLTDEPIDHNKMFRIKSFLENKRLQKSINIEVISYDQLKYYSRENAIVDFTLNSHADAMRPEFNDLEYVEYRGFNDWVGNYEALDYYISKRSLTVEETFFLNNAKVVDNKSLTNISSLIDYYPRIWELYLKLDSKDWEDFVKAIAYNEHYYKLDLDDYKRCDKHSLIEVGNFKFRKDDYQKYRNLNKLLDDLVKEDLIIDYKFPLNPGRLKIHSYNDELSRDIGTYISENMWQYNEDFKLLKTEIEENNYDYSYAIVTDKFSFSYDYEAQNPNEFAKKADQIMIDIDKGYADDYSRVFNHIDDLSYIKAIDNKKIVLNYELGGIVFRDFFASQGNILKLYTYFELIKYADFFDEIKINVNLRWKAYDDYSEDSLAIETLLDIVCTKGFSTFIISTIKDNIKDEDLYEINNHIKQFGIDAKPILISSNSNDDTSKIKKIAAAAGVYFIDRQMLENNKLVDYIKNISSGKKDWQVI</sequence>
<evidence type="ECO:0000256" key="2">
    <source>
        <dbReference type="ARBA" id="ARBA00022840"/>
    </source>
</evidence>
<keyword evidence="2 3" id="KW-0067">ATP-binding</keyword>
<evidence type="ECO:0000313" key="5">
    <source>
        <dbReference type="EMBL" id="MFO3717695.1"/>
    </source>
</evidence>
<gene>
    <name evidence="5" type="ORF">AB9Q04_04915</name>
</gene>
<evidence type="ECO:0000256" key="1">
    <source>
        <dbReference type="ARBA" id="ARBA00022741"/>
    </source>
</evidence>
<evidence type="ECO:0000259" key="4">
    <source>
        <dbReference type="PROSITE" id="PS50011"/>
    </source>
</evidence>
<dbReference type="Pfam" id="PF00069">
    <property type="entry name" value="Pkinase"/>
    <property type="match status" value="1"/>
</dbReference>
<dbReference type="InterPro" id="IPR000719">
    <property type="entry name" value="Prot_kinase_dom"/>
</dbReference>
<dbReference type="InterPro" id="IPR011009">
    <property type="entry name" value="Kinase-like_dom_sf"/>
</dbReference>
<dbReference type="PROSITE" id="PS00107">
    <property type="entry name" value="PROTEIN_KINASE_ATP"/>
    <property type="match status" value="1"/>
</dbReference>
<dbReference type="PROSITE" id="PS50011">
    <property type="entry name" value="PROTEIN_KINASE_DOM"/>
    <property type="match status" value="1"/>
</dbReference>
<feature type="binding site" evidence="3">
    <location>
        <position position="75"/>
    </location>
    <ligand>
        <name>ATP</name>
        <dbReference type="ChEBI" id="CHEBI:30616"/>
    </ligand>
</feature>
<protein>
    <submittedName>
        <fullName evidence="5">Protein kinase</fullName>
    </submittedName>
</protein>
<reference evidence="5 6" key="1">
    <citation type="journal article" date="2025" name="Anaerobe">
        <title>Description of Anaerococcus kampingiae sp. nov., Anaerococcus groningensis sp. nov., Anaerococcus martiniensis sp. nov., and Anaerococcus cruorum sp. nov., isolated from human clinical specimens.</title>
        <authorList>
            <person name="Boiten K.E."/>
            <person name="Meijer J."/>
            <person name="van Wezel E.M."/>
            <person name="Veloo A.C.M."/>
        </authorList>
    </citation>
    <scope>NUCLEOTIDE SEQUENCE [LARGE SCALE GENOMIC DNA]</scope>
    <source>
        <strain evidence="5 6">ENR1011</strain>
    </source>
</reference>
<accession>A0ABW9N0R0</accession>
<organism evidence="5 6">
    <name type="scientific">Anaerococcus groningensis</name>
    <dbReference type="NCBI Taxonomy" id="3115616"/>
    <lineage>
        <taxon>Bacteria</taxon>
        <taxon>Bacillati</taxon>
        <taxon>Bacillota</taxon>
        <taxon>Tissierellia</taxon>
        <taxon>Tissierellales</taxon>
        <taxon>Peptoniphilaceae</taxon>
        <taxon>Anaerococcus</taxon>
    </lineage>
</organism>
<dbReference type="EMBL" id="JBGMEG010000007">
    <property type="protein sequence ID" value="MFO3717695.1"/>
    <property type="molecule type" value="Genomic_DNA"/>
</dbReference>